<sequence>MSLGLTLPLTIMPCQLAFFKVANSEDFIPGNFPIFLAHLNEKYGQFPYGLPACDHQGLKLSTFYGWDTVETIKEVDYTPSLQWTENLRSFLKQYLPNANGELIETRRCLYTMTPDKHFIIDQHPEYANIFIAAGFSGHGFKFTTLVGKILTDLVIKKETEYDLSLFKINRFL</sequence>
<dbReference type="SUPFAM" id="SSF54373">
    <property type="entry name" value="FAD-linked reductases, C-terminal domain"/>
    <property type="match status" value="1"/>
</dbReference>
<gene>
    <name evidence="6" type="ORF">CWATWH0003_3028</name>
</gene>
<dbReference type="EMBL" id="AESD01000449">
    <property type="protein sequence ID" value="EHJ12274.1"/>
    <property type="molecule type" value="Genomic_DNA"/>
</dbReference>
<organism evidence="6 7">
    <name type="scientific">Crocosphaera watsonii WH 0003</name>
    <dbReference type="NCBI Taxonomy" id="423471"/>
    <lineage>
        <taxon>Bacteria</taxon>
        <taxon>Bacillati</taxon>
        <taxon>Cyanobacteriota</taxon>
        <taxon>Cyanophyceae</taxon>
        <taxon>Oscillatoriophycideae</taxon>
        <taxon>Chroococcales</taxon>
        <taxon>Aphanothecaceae</taxon>
        <taxon>Crocosphaera</taxon>
    </lineage>
</organism>
<dbReference type="GO" id="GO:0008115">
    <property type="term" value="F:sarcosine oxidase activity"/>
    <property type="evidence" value="ECO:0007669"/>
    <property type="project" value="TreeGrafter"/>
</dbReference>
<evidence type="ECO:0000256" key="1">
    <source>
        <dbReference type="ARBA" id="ARBA00001974"/>
    </source>
</evidence>
<comment type="cofactor">
    <cofactor evidence="1">
        <name>FAD</name>
        <dbReference type="ChEBI" id="CHEBI:57692"/>
    </cofactor>
</comment>
<dbReference type="Gene3D" id="3.30.9.10">
    <property type="entry name" value="D-Amino Acid Oxidase, subunit A, domain 2"/>
    <property type="match status" value="1"/>
</dbReference>
<keyword evidence="4" id="KW-0560">Oxidoreductase</keyword>
<evidence type="ECO:0000313" key="6">
    <source>
        <dbReference type="EMBL" id="EHJ12274.1"/>
    </source>
</evidence>
<evidence type="ECO:0000313" key="7">
    <source>
        <dbReference type="Proteomes" id="UP000003477"/>
    </source>
</evidence>
<dbReference type="AlphaFoldDB" id="G5J6C5"/>
<evidence type="ECO:0000256" key="2">
    <source>
        <dbReference type="ARBA" id="ARBA00022630"/>
    </source>
</evidence>
<dbReference type="SUPFAM" id="SSF51905">
    <property type="entry name" value="FAD/NAD(P)-binding domain"/>
    <property type="match status" value="1"/>
</dbReference>
<evidence type="ECO:0000256" key="4">
    <source>
        <dbReference type="ARBA" id="ARBA00023002"/>
    </source>
</evidence>
<feature type="domain" description="FAD dependent oxidoreductase" evidence="5">
    <location>
        <begin position="10"/>
        <end position="153"/>
    </location>
</feature>
<dbReference type="InterPro" id="IPR006076">
    <property type="entry name" value="FAD-dep_OxRdtase"/>
</dbReference>
<accession>G5J6C5</accession>
<dbReference type="InterPro" id="IPR045170">
    <property type="entry name" value="MTOX"/>
</dbReference>
<protein>
    <submittedName>
        <fullName evidence="6">FAD dependent oxidoreductase</fullName>
    </submittedName>
</protein>
<reference evidence="6 7" key="1">
    <citation type="journal article" date="2011" name="Front. Microbiol.">
        <title>Two Strains of Crocosphaera watsonii with Highly Conserved Genomes are Distinguished by Strain-Specific Features.</title>
        <authorList>
            <person name="Bench S.R."/>
            <person name="Ilikchyan I.N."/>
            <person name="Tripp H.J."/>
            <person name="Zehr J.P."/>
        </authorList>
    </citation>
    <scope>NUCLEOTIDE SEQUENCE [LARGE SCALE GENOMIC DNA]</scope>
    <source>
        <strain evidence="6 7">WH 0003</strain>
    </source>
</reference>
<dbReference type="InterPro" id="IPR036188">
    <property type="entry name" value="FAD/NAD-bd_sf"/>
</dbReference>
<proteinExistence type="predicted"/>
<dbReference type="PATRIC" id="fig|423471.3.peg.2845"/>
<dbReference type="PANTHER" id="PTHR10961">
    <property type="entry name" value="PEROXISOMAL SARCOSINE OXIDASE"/>
    <property type="match status" value="1"/>
</dbReference>
<dbReference type="PANTHER" id="PTHR10961:SF7">
    <property type="entry name" value="FAD DEPENDENT OXIDOREDUCTASE DOMAIN-CONTAINING PROTEIN"/>
    <property type="match status" value="1"/>
</dbReference>
<name>G5J6C5_CROWT</name>
<dbReference type="GO" id="GO:0050660">
    <property type="term" value="F:flavin adenine dinucleotide binding"/>
    <property type="evidence" value="ECO:0007669"/>
    <property type="project" value="InterPro"/>
</dbReference>
<keyword evidence="3" id="KW-0274">FAD</keyword>
<dbReference type="Pfam" id="PF01266">
    <property type="entry name" value="DAO"/>
    <property type="match status" value="1"/>
</dbReference>
<dbReference type="Gene3D" id="3.50.50.60">
    <property type="entry name" value="FAD/NAD(P)-binding domain"/>
    <property type="match status" value="1"/>
</dbReference>
<dbReference type="Proteomes" id="UP000003477">
    <property type="component" value="Unassembled WGS sequence"/>
</dbReference>
<evidence type="ECO:0000259" key="5">
    <source>
        <dbReference type="Pfam" id="PF01266"/>
    </source>
</evidence>
<comment type="caution">
    <text evidence="6">The sequence shown here is derived from an EMBL/GenBank/DDBJ whole genome shotgun (WGS) entry which is preliminary data.</text>
</comment>
<keyword evidence="2" id="KW-0285">Flavoprotein</keyword>
<evidence type="ECO:0000256" key="3">
    <source>
        <dbReference type="ARBA" id="ARBA00022827"/>
    </source>
</evidence>